<dbReference type="Proteomes" id="UP001149165">
    <property type="component" value="Unassembled WGS sequence"/>
</dbReference>
<evidence type="ECO:0000313" key="6">
    <source>
        <dbReference type="EMBL" id="KAJ5101065.1"/>
    </source>
</evidence>
<dbReference type="Pfam" id="PF00348">
    <property type="entry name" value="polyprenyl_synt"/>
    <property type="match status" value="1"/>
</dbReference>
<dbReference type="InterPro" id="IPR008949">
    <property type="entry name" value="Isoprenoid_synthase_dom_sf"/>
</dbReference>
<dbReference type="PANTHER" id="PTHR12001:SF44">
    <property type="entry name" value="GERANYLGERANYL PYROPHOSPHATE SYNTHASE"/>
    <property type="match status" value="1"/>
</dbReference>
<dbReference type="OrthoDB" id="6921389at2759"/>
<reference evidence="6" key="2">
    <citation type="journal article" date="2023" name="IMA Fungus">
        <title>Comparative genomic study of the Penicillium genus elucidates a diverse pangenome and 15 lateral gene transfer events.</title>
        <authorList>
            <person name="Petersen C."/>
            <person name="Sorensen T."/>
            <person name="Nielsen M.R."/>
            <person name="Sondergaard T.E."/>
            <person name="Sorensen J.L."/>
            <person name="Fitzpatrick D.A."/>
            <person name="Frisvad J.C."/>
            <person name="Nielsen K.L."/>
        </authorList>
    </citation>
    <scope>NUCLEOTIDE SEQUENCE</scope>
    <source>
        <strain evidence="6">IBT 30069</strain>
    </source>
</reference>
<evidence type="ECO:0000313" key="7">
    <source>
        <dbReference type="Proteomes" id="UP001149165"/>
    </source>
</evidence>
<dbReference type="GO" id="GO:0046872">
    <property type="term" value="F:metal ion binding"/>
    <property type="evidence" value="ECO:0007669"/>
    <property type="project" value="UniProtKB-KW"/>
</dbReference>
<dbReference type="AlphaFoldDB" id="A0A9W9FJ26"/>
<comment type="caution">
    <text evidence="6">The sequence shown here is derived from an EMBL/GenBank/DDBJ whole genome shotgun (WGS) entry which is preliminary data.</text>
</comment>
<accession>A0A9W9FJ26</accession>
<dbReference type="GO" id="GO:0046165">
    <property type="term" value="P:alcohol biosynthetic process"/>
    <property type="evidence" value="ECO:0007669"/>
    <property type="project" value="UniProtKB-ARBA"/>
</dbReference>
<dbReference type="GO" id="GO:0008299">
    <property type="term" value="P:isoprenoid biosynthetic process"/>
    <property type="evidence" value="ECO:0007669"/>
    <property type="project" value="InterPro"/>
</dbReference>
<gene>
    <name evidence="6" type="ORF">N7456_007117</name>
</gene>
<evidence type="ECO:0000256" key="3">
    <source>
        <dbReference type="ARBA" id="ARBA00022723"/>
    </source>
</evidence>
<dbReference type="GO" id="GO:0004659">
    <property type="term" value="F:prenyltransferase activity"/>
    <property type="evidence" value="ECO:0007669"/>
    <property type="project" value="InterPro"/>
</dbReference>
<dbReference type="SUPFAM" id="SSF48576">
    <property type="entry name" value="Terpenoid synthases"/>
    <property type="match status" value="1"/>
</dbReference>
<comment type="similarity">
    <text evidence="5">Belongs to the FPP/GGPP synthase family.</text>
</comment>
<dbReference type="InterPro" id="IPR000092">
    <property type="entry name" value="Polyprenyl_synt"/>
</dbReference>
<organism evidence="6 7">
    <name type="scientific">Penicillium angulare</name>
    <dbReference type="NCBI Taxonomy" id="116970"/>
    <lineage>
        <taxon>Eukaryota</taxon>
        <taxon>Fungi</taxon>
        <taxon>Dikarya</taxon>
        <taxon>Ascomycota</taxon>
        <taxon>Pezizomycotina</taxon>
        <taxon>Eurotiomycetes</taxon>
        <taxon>Eurotiomycetidae</taxon>
        <taxon>Eurotiales</taxon>
        <taxon>Aspergillaceae</taxon>
        <taxon>Penicillium</taxon>
    </lineage>
</organism>
<name>A0A9W9FJ26_9EURO</name>
<keyword evidence="2 5" id="KW-0808">Transferase</keyword>
<evidence type="ECO:0000256" key="5">
    <source>
        <dbReference type="RuleBase" id="RU004466"/>
    </source>
</evidence>
<evidence type="ECO:0000256" key="1">
    <source>
        <dbReference type="ARBA" id="ARBA00005179"/>
    </source>
</evidence>
<dbReference type="EMBL" id="JAPQKH010000004">
    <property type="protein sequence ID" value="KAJ5101065.1"/>
    <property type="molecule type" value="Genomic_DNA"/>
</dbReference>
<dbReference type="InterPro" id="IPR033749">
    <property type="entry name" value="Polyprenyl_synt_CS"/>
</dbReference>
<sequence length="256" mass="29263">MLHTASLLIDDIGDESELRRGITTAHRIFRAAQIINSANYVYFLALQETQKLKNPAASESFTKELLNLRHGQGMELYWRERLSCPTESQYLKMVSDKTGGLFRLALRLMQAESSIDSPNDFMSLVNIKGLIFQICDDYLNLCDSTYTKNKGLYEDLTEGKFSFPVIHAINSGPDYNPLISILKKRTEDEDLKLCAIEYMRRAGSFEYTRIFVRKLHVRALSLVETMESSQSHNGEPGSERRRKVIHKIVTKTIGDD</sequence>
<keyword evidence="7" id="KW-1185">Reference proteome</keyword>
<reference evidence="6" key="1">
    <citation type="submission" date="2022-11" db="EMBL/GenBank/DDBJ databases">
        <authorList>
            <person name="Petersen C."/>
        </authorList>
    </citation>
    <scope>NUCLEOTIDE SEQUENCE</scope>
    <source>
        <strain evidence="6">IBT 30069</strain>
    </source>
</reference>
<evidence type="ECO:0000256" key="4">
    <source>
        <dbReference type="ARBA" id="ARBA00022842"/>
    </source>
</evidence>
<dbReference type="GO" id="GO:0043386">
    <property type="term" value="P:mycotoxin biosynthetic process"/>
    <property type="evidence" value="ECO:0007669"/>
    <property type="project" value="UniProtKB-ARBA"/>
</dbReference>
<comment type="pathway">
    <text evidence="1">Secondary metabolite biosynthesis.</text>
</comment>
<dbReference type="SFLD" id="SFLDS00005">
    <property type="entry name" value="Isoprenoid_Synthase_Type_I"/>
    <property type="match status" value="1"/>
</dbReference>
<dbReference type="Gene3D" id="1.10.600.10">
    <property type="entry name" value="Farnesyl Diphosphate Synthase"/>
    <property type="match status" value="1"/>
</dbReference>
<keyword evidence="4" id="KW-0460">Magnesium</keyword>
<evidence type="ECO:0000256" key="2">
    <source>
        <dbReference type="ARBA" id="ARBA00022679"/>
    </source>
</evidence>
<keyword evidence="3" id="KW-0479">Metal-binding</keyword>
<dbReference type="PROSITE" id="PS00723">
    <property type="entry name" value="POLYPRENYL_SYNTHASE_1"/>
    <property type="match status" value="1"/>
</dbReference>
<protein>
    <submittedName>
        <fullName evidence="6">Geranylgeranyl pyrophosphate synthase</fullName>
    </submittedName>
</protein>
<proteinExistence type="inferred from homology"/>
<dbReference type="PANTHER" id="PTHR12001">
    <property type="entry name" value="GERANYLGERANYL PYROPHOSPHATE SYNTHASE"/>
    <property type="match status" value="1"/>
</dbReference>